<dbReference type="GO" id="GO:0032259">
    <property type="term" value="P:methylation"/>
    <property type="evidence" value="ECO:0007669"/>
    <property type="project" value="UniProtKB-KW"/>
</dbReference>
<evidence type="ECO:0000256" key="1">
    <source>
        <dbReference type="ARBA" id="ARBA00022603"/>
    </source>
</evidence>
<sequence>MSRLETGSVDLVLCDLPYGTTNCAWDTVIPFQPLWEQYRRVLKSRGALVLFAAQPFATDLINSARKLFRYDLVWEKSAPVGYANANRMPMRSHELILVFYQRLPKYHPQGLIPLERPVVRHGERKGGVYRPMGKESVQRFTNYPRSVLRFHNRKERRFHPTQKPVALLEYLVRTYTDPGDLVLDNCMGGGSTAVACLNAGRRFVGFERDHGYFKTAQARVDKWNAPEP</sequence>
<dbReference type="PRINTS" id="PR00508">
    <property type="entry name" value="S21N4MTFRASE"/>
</dbReference>
<dbReference type="InterPro" id="IPR029063">
    <property type="entry name" value="SAM-dependent_MTases_sf"/>
</dbReference>
<dbReference type="InterPro" id="IPR001091">
    <property type="entry name" value="RM_Methyltransferase"/>
</dbReference>
<evidence type="ECO:0000256" key="2">
    <source>
        <dbReference type="ARBA" id="ARBA00022679"/>
    </source>
</evidence>
<evidence type="ECO:0000313" key="7">
    <source>
        <dbReference type="Proteomes" id="UP001440599"/>
    </source>
</evidence>
<proteinExistence type="inferred from homology"/>
<dbReference type="GO" id="GO:0008168">
    <property type="term" value="F:methyltransferase activity"/>
    <property type="evidence" value="ECO:0007669"/>
    <property type="project" value="UniProtKB-KW"/>
</dbReference>
<keyword evidence="1 6" id="KW-0489">Methyltransferase</keyword>
<reference evidence="6 7" key="1">
    <citation type="submission" date="2024-03" db="EMBL/GenBank/DDBJ databases">
        <title>Human intestinal bacterial collection.</title>
        <authorList>
            <person name="Pauvert C."/>
            <person name="Hitch T.C.A."/>
            <person name="Clavel T."/>
        </authorList>
    </citation>
    <scope>NUCLEOTIDE SEQUENCE [LARGE SCALE GENOMIC DNA]</scope>
    <source>
        <strain evidence="6 7">CLA-AP-H34</strain>
    </source>
</reference>
<keyword evidence="7" id="KW-1185">Reference proteome</keyword>
<comment type="similarity">
    <text evidence="4">Belongs to the N(4)/N(6)-methyltransferase family.</text>
</comment>
<evidence type="ECO:0000256" key="3">
    <source>
        <dbReference type="ARBA" id="ARBA00022747"/>
    </source>
</evidence>
<keyword evidence="3" id="KW-0680">Restriction system</keyword>
<feature type="domain" description="DNA methylase N-4/N-6" evidence="5">
    <location>
        <begin position="9"/>
        <end position="217"/>
    </location>
</feature>
<dbReference type="Pfam" id="PF01555">
    <property type="entry name" value="N6_N4_Mtase"/>
    <property type="match status" value="1"/>
</dbReference>
<accession>A0ABV1EK39</accession>
<gene>
    <name evidence="6" type="ORF">WMO45_00280</name>
</gene>
<evidence type="ECO:0000259" key="5">
    <source>
        <dbReference type="Pfam" id="PF01555"/>
    </source>
</evidence>
<dbReference type="EMBL" id="JBBMFT010000001">
    <property type="protein sequence ID" value="MEQ2454948.1"/>
    <property type="molecule type" value="Genomic_DNA"/>
</dbReference>
<dbReference type="Gene3D" id="3.40.50.150">
    <property type="entry name" value="Vaccinia Virus protein VP39"/>
    <property type="match status" value="1"/>
</dbReference>
<dbReference type="EC" id="2.1.1.-" evidence="4"/>
<protein>
    <recommendedName>
        <fullName evidence="4">Methyltransferase</fullName>
        <ecNumber evidence="4">2.1.1.-</ecNumber>
    </recommendedName>
</protein>
<dbReference type="RefSeq" id="WP_349138624.1">
    <property type="nucleotide sequence ID" value="NZ_JBBMFT010000001.1"/>
</dbReference>
<comment type="caution">
    <text evidence="6">The sequence shown here is derived from an EMBL/GenBank/DDBJ whole genome shotgun (WGS) entry which is preliminary data.</text>
</comment>
<organism evidence="6 7">
    <name type="scientific">Flavonifractor hominis</name>
    <dbReference type="NCBI Taxonomy" id="3133178"/>
    <lineage>
        <taxon>Bacteria</taxon>
        <taxon>Bacillati</taxon>
        <taxon>Bacillota</taxon>
        <taxon>Clostridia</taxon>
        <taxon>Eubacteriales</taxon>
        <taxon>Oscillospiraceae</taxon>
        <taxon>Flavonifractor</taxon>
    </lineage>
</organism>
<keyword evidence="2 6" id="KW-0808">Transferase</keyword>
<name>A0ABV1EK39_9FIRM</name>
<evidence type="ECO:0000256" key="4">
    <source>
        <dbReference type="RuleBase" id="RU362026"/>
    </source>
</evidence>
<dbReference type="SUPFAM" id="SSF53335">
    <property type="entry name" value="S-adenosyl-L-methionine-dependent methyltransferases"/>
    <property type="match status" value="1"/>
</dbReference>
<dbReference type="InterPro" id="IPR002941">
    <property type="entry name" value="DNA_methylase_N4/N6"/>
</dbReference>
<evidence type="ECO:0000313" key="6">
    <source>
        <dbReference type="EMBL" id="MEQ2454948.1"/>
    </source>
</evidence>
<dbReference type="Proteomes" id="UP001440599">
    <property type="component" value="Unassembled WGS sequence"/>
</dbReference>